<evidence type="ECO:0000313" key="2">
    <source>
        <dbReference type="Proteomes" id="UP001227126"/>
    </source>
</evidence>
<accession>A0ABT7FG36</accession>
<reference evidence="1 2" key="1">
    <citation type="submission" date="2023-05" db="EMBL/GenBank/DDBJ databases">
        <title>Sedimentitalea sp. nov. JM2-8.</title>
        <authorList>
            <person name="Huang J."/>
        </authorList>
    </citation>
    <scope>NUCLEOTIDE SEQUENCE [LARGE SCALE GENOMIC DNA]</scope>
    <source>
        <strain evidence="1 2">JM2-8</strain>
    </source>
</reference>
<gene>
    <name evidence="1" type="ORF">QO034_13275</name>
</gene>
<dbReference type="EMBL" id="JASNJE010000015">
    <property type="protein sequence ID" value="MDK3074087.1"/>
    <property type="molecule type" value="Genomic_DNA"/>
</dbReference>
<protein>
    <submittedName>
        <fullName evidence="1">Uncharacterized protein</fullName>
    </submittedName>
</protein>
<comment type="caution">
    <text evidence="1">The sequence shown here is derived from an EMBL/GenBank/DDBJ whole genome shotgun (WGS) entry which is preliminary data.</text>
</comment>
<keyword evidence="2" id="KW-1185">Reference proteome</keyword>
<name>A0ABT7FG36_9RHOB</name>
<proteinExistence type="predicted"/>
<organism evidence="1 2">
    <name type="scientific">Sedimentitalea xiamensis</name>
    <dbReference type="NCBI Taxonomy" id="3050037"/>
    <lineage>
        <taxon>Bacteria</taxon>
        <taxon>Pseudomonadati</taxon>
        <taxon>Pseudomonadota</taxon>
        <taxon>Alphaproteobacteria</taxon>
        <taxon>Rhodobacterales</taxon>
        <taxon>Paracoccaceae</taxon>
        <taxon>Sedimentitalea</taxon>
    </lineage>
</organism>
<dbReference type="RefSeq" id="WP_284486021.1">
    <property type="nucleotide sequence ID" value="NZ_JASNJE010000015.1"/>
</dbReference>
<evidence type="ECO:0000313" key="1">
    <source>
        <dbReference type="EMBL" id="MDK3074087.1"/>
    </source>
</evidence>
<dbReference type="Proteomes" id="UP001227126">
    <property type="component" value="Unassembled WGS sequence"/>
</dbReference>
<sequence length="94" mass="10719">MKNIEETRRDLNARFMPAGDAKNEWKILKHSGWIYGDCEDYACTFVWLASGKSMLKFWLNLITRRASLWYCKAPVGGGHVVLDVKGHGCIDSLQ</sequence>